<dbReference type="SMART" id="SM00322">
    <property type="entry name" value="KH"/>
    <property type="match status" value="7"/>
</dbReference>
<dbReference type="PANTHER" id="PTHR10288">
    <property type="entry name" value="KH DOMAIN CONTAINING RNA BINDING PROTEIN"/>
    <property type="match status" value="1"/>
</dbReference>
<gene>
    <name evidence="5" type="ORF">FEM48_Zijuj08G0143200</name>
</gene>
<organism evidence="5 6">
    <name type="scientific">Ziziphus jujuba var. spinosa</name>
    <dbReference type="NCBI Taxonomy" id="714518"/>
    <lineage>
        <taxon>Eukaryota</taxon>
        <taxon>Viridiplantae</taxon>
        <taxon>Streptophyta</taxon>
        <taxon>Embryophyta</taxon>
        <taxon>Tracheophyta</taxon>
        <taxon>Spermatophyta</taxon>
        <taxon>Magnoliopsida</taxon>
        <taxon>eudicotyledons</taxon>
        <taxon>Gunneridae</taxon>
        <taxon>Pentapetalae</taxon>
        <taxon>rosids</taxon>
        <taxon>fabids</taxon>
        <taxon>Rosales</taxon>
        <taxon>Rhamnaceae</taxon>
        <taxon>Paliureae</taxon>
        <taxon>Ziziphus</taxon>
    </lineage>
</organism>
<name>A0A978UZL7_ZIZJJ</name>
<reference evidence="5" key="1">
    <citation type="journal article" date="2021" name="Front. Plant Sci.">
        <title>Chromosome-Scale Genome Assembly for Chinese Sour Jujube and Insights Into Its Genome Evolution and Domestication Signature.</title>
        <authorList>
            <person name="Shen L.-Y."/>
            <person name="Luo H."/>
            <person name="Wang X.-L."/>
            <person name="Wang X.-M."/>
            <person name="Qiu X.-J."/>
            <person name="Liu H."/>
            <person name="Zhou S.-S."/>
            <person name="Jia K.-H."/>
            <person name="Nie S."/>
            <person name="Bao Y.-T."/>
            <person name="Zhang R.-G."/>
            <person name="Yun Q.-Z."/>
            <person name="Chai Y.-H."/>
            <person name="Lu J.-Y."/>
            <person name="Li Y."/>
            <person name="Zhao S.-W."/>
            <person name="Mao J.-F."/>
            <person name="Jia S.-G."/>
            <person name="Mao Y.-M."/>
        </authorList>
    </citation>
    <scope>NUCLEOTIDE SEQUENCE</scope>
    <source>
        <strain evidence="5">AT0</strain>
        <tissue evidence="5">Leaf</tissue>
    </source>
</reference>
<dbReference type="InterPro" id="IPR036612">
    <property type="entry name" value="KH_dom_type_1_sf"/>
</dbReference>
<feature type="domain" description="K Homology" evidence="4">
    <location>
        <begin position="173"/>
        <end position="245"/>
    </location>
</feature>
<dbReference type="InterPro" id="IPR004088">
    <property type="entry name" value="KH_dom_type_1"/>
</dbReference>
<dbReference type="InterPro" id="IPR004087">
    <property type="entry name" value="KH_dom"/>
</dbReference>
<feature type="compositionally biased region" description="Basic and acidic residues" evidence="3">
    <location>
        <begin position="37"/>
        <end position="54"/>
    </location>
</feature>
<feature type="domain" description="K Homology" evidence="4">
    <location>
        <begin position="410"/>
        <end position="484"/>
    </location>
</feature>
<feature type="domain" description="K Homology" evidence="4">
    <location>
        <begin position="869"/>
        <end position="939"/>
    </location>
</feature>
<dbReference type="EMBL" id="JAEACU010000008">
    <property type="protein sequence ID" value="KAH7520433.1"/>
    <property type="molecule type" value="Genomic_DNA"/>
</dbReference>
<feature type="domain" description="K Homology" evidence="4">
    <location>
        <begin position="70"/>
        <end position="157"/>
    </location>
</feature>
<evidence type="ECO:0000259" key="4">
    <source>
        <dbReference type="SMART" id="SM00322"/>
    </source>
</evidence>
<keyword evidence="1" id="KW-0677">Repeat</keyword>
<accession>A0A978UZL7</accession>
<dbReference type="PROSITE" id="PS50084">
    <property type="entry name" value="KH_TYPE_1"/>
    <property type="match status" value="6"/>
</dbReference>
<dbReference type="AlphaFoldDB" id="A0A978UZL7"/>
<dbReference type="CDD" id="cd22459">
    <property type="entry name" value="KH-I_PEPPER_rpt1_like"/>
    <property type="match status" value="2"/>
</dbReference>
<comment type="caution">
    <text evidence="5">The sequence shown here is derived from an EMBL/GenBank/DDBJ whole genome shotgun (WGS) entry which is preliminary data.</text>
</comment>
<feature type="domain" description="K Homology" evidence="4">
    <location>
        <begin position="609"/>
        <end position="685"/>
    </location>
</feature>
<dbReference type="CDD" id="cd22460">
    <property type="entry name" value="KH-I_PEPPER_rpt2_like"/>
    <property type="match status" value="1"/>
</dbReference>
<feature type="domain" description="K Homology" evidence="4">
    <location>
        <begin position="318"/>
        <end position="391"/>
    </location>
</feature>
<sequence length="944" mass="102276">MEENVFQMKKNNNHYYNHHHHHHHHHHRFASGDWNSDDGHEPRQELTQSRDSRPRPRPRQPPRVPKVLPGQVAFRILCHSSAIGGIIGNYGAIISQLRRETAAKIHCENPSPGSQYGVVLVVGSELVDRRIEFESESGWSEAAMVSGAQEAVVRVFEKIWNVEAQNELSNGSGEVWCRLVAHGSQIRAVMGKGGSNITRMRKESGAKIRIVAAPNGEVLNDEVIQIVGTVLAVKKALIAVSSCLQDHPPLDSSSMLLSKATEVIPNGSSPSSMLAEYFPNVGSLIPPMSGNPIDNASNECTLTSSNGNLSKDMEDTQQEVVFRLICSNVVAGSVIGQKGSVVRALETETGASIKFAAPVTNFAERVVTISAYETLESCYSPAQNAVILVFARTVESEIEKGFLLGFSKVSTVTAKLLVASDTVGCLRENEDEVFLEVRDITGADIQILQGDKYLDYGPANSLIQITGGYKNVQHALFQVTSSLRDYLLPCEMLYELRTRSAYGRVRKSSQNVKRGHARTVGGDLEVIRSALKNTEGHRPPLDSGPKLLKKATEINPNGASPSRMLAEFFPNLGCLLPPMYGSSVNSTSNEGTLANNNGIPGKDAKGTQHEVVFRLICSNVAAGSVIGQKGFIVRALEAETGASIKFAAPVTNFGGRVVTISASETLESSYSPAQNALVLVFARTVESVIEKGLLRFSKVTTVTAKLLVASDEVYYLSGNEDGVVSEVREVTGADVQILGVKQLLDYGPANSVVQITGEYENVQNALFQVTSSLRDRLLPHEVFNDVRARNVHRRLRKTSSSDLYQSLGLCPDFKDEANLTCQMKQLGLSHSNGTSPSKLQQPQTVKGGRASVLGGDLEILSGSKLATVTNTILEIAVSQHAFGSLYGEDGCNLHRLREISGAKVEVHDPSPRKSEGKVVISGTPDQTLRAQSLLQAFIQTDQKP</sequence>
<dbReference type="SUPFAM" id="SSF54791">
    <property type="entry name" value="Eukaryotic type KH-domain (KH-domain type I)"/>
    <property type="match status" value="7"/>
</dbReference>
<feature type="region of interest" description="Disordered" evidence="3">
    <location>
        <begin position="15"/>
        <end position="66"/>
    </location>
</feature>
<dbReference type="Pfam" id="PF00013">
    <property type="entry name" value="KH_1"/>
    <property type="match status" value="6"/>
</dbReference>
<evidence type="ECO:0000256" key="3">
    <source>
        <dbReference type="SAM" id="MobiDB-lite"/>
    </source>
</evidence>
<feature type="domain" description="K Homology" evidence="4">
    <location>
        <begin position="700"/>
        <end position="774"/>
    </location>
</feature>
<evidence type="ECO:0000256" key="1">
    <source>
        <dbReference type="ARBA" id="ARBA00022737"/>
    </source>
</evidence>
<evidence type="ECO:0000313" key="5">
    <source>
        <dbReference type="EMBL" id="KAH7520433.1"/>
    </source>
</evidence>
<dbReference type="Gene3D" id="3.30.1370.10">
    <property type="entry name" value="K Homology domain, type 1"/>
    <property type="match status" value="7"/>
</dbReference>
<keyword evidence="2" id="KW-0694">RNA-binding</keyword>
<dbReference type="Proteomes" id="UP000813462">
    <property type="component" value="Unassembled WGS sequence"/>
</dbReference>
<dbReference type="GO" id="GO:0003723">
    <property type="term" value="F:RNA binding"/>
    <property type="evidence" value="ECO:0007669"/>
    <property type="project" value="UniProtKB-UniRule"/>
</dbReference>
<feature type="compositionally biased region" description="Basic residues" evidence="3">
    <location>
        <begin position="16"/>
        <end position="29"/>
    </location>
</feature>
<evidence type="ECO:0000313" key="6">
    <source>
        <dbReference type="Proteomes" id="UP000813462"/>
    </source>
</evidence>
<proteinExistence type="predicted"/>
<protein>
    <recommendedName>
        <fullName evidence="4">K Homology domain-containing protein</fullName>
    </recommendedName>
</protein>
<evidence type="ECO:0000256" key="2">
    <source>
        <dbReference type="PROSITE-ProRule" id="PRU00117"/>
    </source>
</evidence>